<evidence type="ECO:0000256" key="1">
    <source>
        <dbReference type="ARBA" id="ARBA00001974"/>
    </source>
</evidence>
<evidence type="ECO:0000256" key="8">
    <source>
        <dbReference type="ARBA" id="ARBA00023166"/>
    </source>
</evidence>
<comment type="cofactor">
    <cofactor evidence="1">
        <name>FAD</name>
        <dbReference type="ChEBI" id="CHEBI:57692"/>
    </cofactor>
</comment>
<feature type="region of interest" description="Disordered" evidence="16">
    <location>
        <begin position="264"/>
        <end position="285"/>
    </location>
</feature>
<dbReference type="EMBL" id="BMCU01000001">
    <property type="protein sequence ID" value="GGF96656.1"/>
    <property type="molecule type" value="Genomic_DNA"/>
</dbReference>
<evidence type="ECO:0000256" key="15">
    <source>
        <dbReference type="ARBA" id="ARBA00049778"/>
    </source>
</evidence>
<evidence type="ECO:0000256" key="11">
    <source>
        <dbReference type="ARBA" id="ARBA00038856"/>
    </source>
</evidence>
<reference evidence="18" key="1">
    <citation type="journal article" date="2014" name="Int. J. Syst. Evol. Microbiol.">
        <title>Complete genome sequence of Corynebacterium casei LMG S-19264T (=DSM 44701T), isolated from a smear-ripened cheese.</title>
        <authorList>
            <consortium name="US DOE Joint Genome Institute (JGI-PGF)"/>
            <person name="Walter F."/>
            <person name="Albersmeier A."/>
            <person name="Kalinowski J."/>
            <person name="Ruckert C."/>
        </authorList>
    </citation>
    <scope>NUCLEOTIDE SEQUENCE</scope>
    <source>
        <strain evidence="18">CCM 7905</strain>
    </source>
</reference>
<dbReference type="PROSITE" id="PS51318">
    <property type="entry name" value="TAT"/>
    <property type="match status" value="1"/>
</dbReference>
<evidence type="ECO:0000256" key="10">
    <source>
        <dbReference type="ARBA" id="ARBA00023235"/>
    </source>
</evidence>
<gene>
    <name evidence="18" type="ORF">GCM10007304_08280</name>
</gene>
<keyword evidence="9" id="KW-0753">Steroid metabolism</keyword>
<evidence type="ECO:0000256" key="5">
    <source>
        <dbReference type="ARBA" id="ARBA00022827"/>
    </source>
</evidence>
<evidence type="ECO:0000256" key="16">
    <source>
        <dbReference type="SAM" id="MobiDB-lite"/>
    </source>
</evidence>
<dbReference type="GO" id="GO:0016995">
    <property type="term" value="F:cholesterol oxidase activity"/>
    <property type="evidence" value="ECO:0007669"/>
    <property type="project" value="UniProtKB-EC"/>
</dbReference>
<dbReference type="PANTHER" id="PTHR47470:SF1">
    <property type="entry name" value="FAD-DEPENDENT OXIDOREDUCTASE 2 FAD BINDING DOMAIN-CONTAINING PROTEIN"/>
    <property type="match status" value="1"/>
</dbReference>
<dbReference type="Proteomes" id="UP000654257">
    <property type="component" value="Unassembled WGS sequence"/>
</dbReference>
<name>A0A917CTT2_9NOCA</name>
<proteinExistence type="inferred from homology"/>
<evidence type="ECO:0000256" key="13">
    <source>
        <dbReference type="ARBA" id="ARBA00049723"/>
    </source>
</evidence>
<evidence type="ECO:0000259" key="17">
    <source>
        <dbReference type="Pfam" id="PF05199"/>
    </source>
</evidence>
<organism evidence="18 19">
    <name type="scientific">Rhodococcoides trifolii</name>
    <dbReference type="NCBI Taxonomy" id="908250"/>
    <lineage>
        <taxon>Bacteria</taxon>
        <taxon>Bacillati</taxon>
        <taxon>Actinomycetota</taxon>
        <taxon>Actinomycetes</taxon>
        <taxon>Mycobacteriales</taxon>
        <taxon>Nocardiaceae</taxon>
        <taxon>Rhodococcoides</taxon>
    </lineage>
</organism>
<dbReference type="InterPro" id="IPR036188">
    <property type="entry name" value="FAD/NAD-bd_sf"/>
</dbReference>
<dbReference type="GO" id="GO:0008203">
    <property type="term" value="P:cholesterol metabolic process"/>
    <property type="evidence" value="ECO:0007669"/>
    <property type="project" value="UniProtKB-KW"/>
</dbReference>
<dbReference type="PRINTS" id="PR00411">
    <property type="entry name" value="PNDRDTASEI"/>
</dbReference>
<dbReference type="EC" id="1.1.3.6" evidence="13"/>
<dbReference type="AlphaFoldDB" id="A0A917CTT2"/>
<keyword evidence="4" id="KW-0285">Flavoprotein</keyword>
<dbReference type="Gene3D" id="3.30.410.10">
    <property type="entry name" value="Cholesterol Oxidase, domain 2"/>
    <property type="match status" value="1"/>
</dbReference>
<feature type="domain" description="Glucose-methanol-choline oxidoreductase C-terminal" evidence="17">
    <location>
        <begin position="465"/>
        <end position="548"/>
    </location>
</feature>
<dbReference type="InterPro" id="IPR006311">
    <property type="entry name" value="TAT_signal"/>
</dbReference>
<keyword evidence="10" id="KW-0413">Isomerase</keyword>
<keyword evidence="7" id="KW-0443">Lipid metabolism</keyword>
<dbReference type="GO" id="GO:0004769">
    <property type="term" value="F:steroid Delta-isomerase activity"/>
    <property type="evidence" value="ECO:0007669"/>
    <property type="project" value="UniProtKB-EC"/>
</dbReference>
<dbReference type="SUPFAM" id="SSF54373">
    <property type="entry name" value="FAD-linked reductases, C-terminal domain"/>
    <property type="match status" value="1"/>
</dbReference>
<evidence type="ECO:0000256" key="9">
    <source>
        <dbReference type="ARBA" id="ARBA00023221"/>
    </source>
</evidence>
<evidence type="ECO:0000256" key="2">
    <source>
        <dbReference type="ARBA" id="ARBA00010790"/>
    </source>
</evidence>
<evidence type="ECO:0000256" key="3">
    <source>
        <dbReference type="ARBA" id="ARBA00022548"/>
    </source>
</evidence>
<comment type="caution">
    <text evidence="18">The sequence shown here is derived from an EMBL/GenBank/DDBJ whole genome shotgun (WGS) entry which is preliminary data.</text>
</comment>
<evidence type="ECO:0000256" key="4">
    <source>
        <dbReference type="ARBA" id="ARBA00022630"/>
    </source>
</evidence>
<comment type="similarity">
    <text evidence="2">Belongs to the GMC oxidoreductase family.</text>
</comment>
<evidence type="ECO:0000256" key="12">
    <source>
        <dbReference type="ARBA" id="ARBA00049645"/>
    </source>
</evidence>
<keyword evidence="3" id="KW-0153">Cholesterol metabolism</keyword>
<dbReference type="Gene3D" id="3.50.50.60">
    <property type="entry name" value="FAD/NAD(P)-binding domain"/>
    <property type="match status" value="1"/>
</dbReference>
<reference evidence="18" key="2">
    <citation type="submission" date="2020-09" db="EMBL/GenBank/DDBJ databases">
        <authorList>
            <person name="Sun Q."/>
            <person name="Sedlacek I."/>
        </authorList>
    </citation>
    <scope>NUCLEOTIDE SEQUENCE</scope>
    <source>
        <strain evidence="18">CCM 7905</strain>
    </source>
</reference>
<protein>
    <recommendedName>
        <fullName evidence="14">Cholesterol oxidase</fullName>
        <ecNumber evidence="13">1.1.3.6</ecNumber>
        <ecNumber evidence="11">5.3.3.1</ecNumber>
    </recommendedName>
    <alternativeName>
        <fullName evidence="15">Cholesterol isomerase</fullName>
    </alternativeName>
</protein>
<dbReference type="InterPro" id="IPR052542">
    <property type="entry name" value="Cholesterol_Oxidase"/>
</dbReference>
<dbReference type="SUPFAM" id="SSF51905">
    <property type="entry name" value="FAD/NAD(P)-binding domain"/>
    <property type="match status" value="1"/>
</dbReference>
<dbReference type="EC" id="5.3.3.1" evidence="11"/>
<dbReference type="PANTHER" id="PTHR47470">
    <property type="entry name" value="CHOLESTEROL OXIDASE"/>
    <property type="match status" value="1"/>
</dbReference>
<dbReference type="Pfam" id="PF05199">
    <property type="entry name" value="GMC_oxred_C"/>
    <property type="match status" value="1"/>
</dbReference>
<evidence type="ECO:0000256" key="14">
    <source>
        <dbReference type="ARBA" id="ARBA00049744"/>
    </source>
</evidence>
<keyword evidence="8" id="KW-1207">Sterol metabolism</keyword>
<evidence type="ECO:0000256" key="7">
    <source>
        <dbReference type="ARBA" id="ARBA00023098"/>
    </source>
</evidence>
<dbReference type="InterPro" id="IPR007867">
    <property type="entry name" value="GMC_OxRtase_C"/>
</dbReference>
<evidence type="ECO:0000256" key="6">
    <source>
        <dbReference type="ARBA" id="ARBA00023002"/>
    </source>
</evidence>
<evidence type="ECO:0000313" key="19">
    <source>
        <dbReference type="Proteomes" id="UP000654257"/>
    </source>
</evidence>
<accession>A0A917CTT2</accession>
<keyword evidence="5" id="KW-0274">FAD</keyword>
<sequence>MGPVGARQWQLIDSNSEVQHVDRRQLLRLAGAGLVGLAAQPLLKAGTAGAIPIGTPAIRGLVPELFADPPRPPDHSEVIVVGSGFGASAAALRLAQAGSRVTVLERGLRWPRDPWREIFPADMTADGRGLWHQQSFTNITGLPVGPVDYFNGVLDTTTFDNLSVWRGAAVGGGSIVYTGVTIAPDKRFFDLSFGGRLSYDDMAATWYPKARSMLRPSAMPDDVYASPNFAHSRTWDDHARKAGYDPQRVDGNWNWNVVRDEMSGRSRPSATVGRSTFGNSNGAKNDLTQNYIPQAEGTGNAVVCHSHQVSSIGAESGGRYRVEIKRLSPEGAVLETRTVTCDRLVLGAGSIGTTELLMRARSDGSLPNLNEFVGAGWGTNGDAAMTRSLGPMSSGPQGAPCASRVVDESGLPLSVENWYVPGVPTDLGFLGTLGMTIDPLRGSFGFDSATNKLTLDWPKGGSRDTVEALRAVQSKMAQAGRTLPSAEPFTRDVDDTFTAHPLGGAVLGDVTDSYGRVEGHPGLYVMDGALIPGSTGAANPSLTITALAERNVAKVIADGS</sequence>
<evidence type="ECO:0000313" key="18">
    <source>
        <dbReference type="EMBL" id="GGF96656.1"/>
    </source>
</evidence>
<keyword evidence="6" id="KW-0560">Oxidoreductase</keyword>
<feature type="compositionally biased region" description="Polar residues" evidence="16">
    <location>
        <begin position="266"/>
        <end position="285"/>
    </location>
</feature>
<keyword evidence="19" id="KW-1185">Reference proteome</keyword>
<comment type="pathway">
    <text evidence="12">Steroid metabolism; cholesterol degradation.</text>
</comment>